<comment type="caution">
    <text evidence="1">The sequence shown here is derived from an EMBL/GenBank/DDBJ whole genome shotgun (WGS) entry which is preliminary data.</text>
</comment>
<gene>
    <name evidence="1" type="ORF">LENED_011263</name>
</gene>
<evidence type="ECO:0000313" key="2">
    <source>
        <dbReference type="Proteomes" id="UP000188533"/>
    </source>
</evidence>
<keyword evidence="2" id="KW-1185">Reference proteome</keyword>
<dbReference type="AlphaFoldDB" id="A0A1Q3EPK5"/>
<reference evidence="1 2" key="2">
    <citation type="submission" date="2017-02" db="EMBL/GenBank/DDBJ databases">
        <title>A genome survey and senescence transcriptome analysis in Lentinula edodes.</title>
        <authorList>
            <person name="Sakamoto Y."/>
            <person name="Nakade K."/>
            <person name="Sato S."/>
            <person name="Yoshida Y."/>
            <person name="Miyazaki K."/>
            <person name="Natsume S."/>
            <person name="Konno N."/>
        </authorList>
    </citation>
    <scope>NUCLEOTIDE SEQUENCE [LARGE SCALE GENOMIC DNA]</scope>
    <source>
        <strain evidence="1 2">NBRC 111202</strain>
    </source>
</reference>
<name>A0A1Q3EPK5_LENED</name>
<sequence>MGKSAEMMRGVRLVVANVDIEGSNARYGFGPYSSSAFGNLLNLVYISAATYHNLLCSPFTSELFTLDMPTICETRFFLLPAPPQPLTSAPSADPVVASQLDPIATNQLPNPDYPPPLSPSPLPAPLHLLIFQQVSLQKKRRMLRVTLEKLWAIVWLKTVGLPCPFRVREYKECAAKKCLCLLLLIRQPKTLAKQCGVYDTALRVPHRATKKGGDVYIFFLCRIIVPNLQVVNCGELTKTPADVMFGLRTDVFCLMCSWIPVNVRRICICLHSVLNSCSQ</sequence>
<dbReference type="EMBL" id="BDGU01001021">
    <property type="protein sequence ID" value="GAW09132.1"/>
    <property type="molecule type" value="Genomic_DNA"/>
</dbReference>
<dbReference type="Proteomes" id="UP000188533">
    <property type="component" value="Unassembled WGS sequence"/>
</dbReference>
<proteinExistence type="predicted"/>
<organism evidence="1 2">
    <name type="scientific">Lentinula edodes</name>
    <name type="common">Shiitake mushroom</name>
    <name type="synonym">Lentinus edodes</name>
    <dbReference type="NCBI Taxonomy" id="5353"/>
    <lineage>
        <taxon>Eukaryota</taxon>
        <taxon>Fungi</taxon>
        <taxon>Dikarya</taxon>
        <taxon>Basidiomycota</taxon>
        <taxon>Agaricomycotina</taxon>
        <taxon>Agaricomycetes</taxon>
        <taxon>Agaricomycetidae</taxon>
        <taxon>Agaricales</taxon>
        <taxon>Marasmiineae</taxon>
        <taxon>Omphalotaceae</taxon>
        <taxon>Lentinula</taxon>
    </lineage>
</organism>
<evidence type="ECO:0000313" key="1">
    <source>
        <dbReference type="EMBL" id="GAW09132.1"/>
    </source>
</evidence>
<accession>A0A1Q3EPK5</accession>
<reference evidence="1 2" key="1">
    <citation type="submission" date="2016-08" db="EMBL/GenBank/DDBJ databases">
        <authorList>
            <consortium name="Lentinula edodes genome sequencing consortium"/>
            <person name="Sakamoto Y."/>
            <person name="Nakade K."/>
            <person name="Sato S."/>
            <person name="Yoshida Y."/>
            <person name="Miyazaki K."/>
            <person name="Natsume S."/>
            <person name="Konno N."/>
        </authorList>
    </citation>
    <scope>NUCLEOTIDE SEQUENCE [LARGE SCALE GENOMIC DNA]</scope>
    <source>
        <strain evidence="1 2">NBRC 111202</strain>
    </source>
</reference>
<protein>
    <submittedName>
        <fullName evidence="1">Uncharacterized protein</fullName>
    </submittedName>
</protein>